<dbReference type="GO" id="GO:0000747">
    <property type="term" value="P:conjugation with cellular fusion"/>
    <property type="evidence" value="ECO:0007669"/>
    <property type="project" value="TreeGrafter"/>
</dbReference>
<reference evidence="2" key="2">
    <citation type="submission" date="2014-06" db="EMBL/GenBank/DDBJ databases">
        <title>The complete genome of Blastobotrys (Arxula) adeninivorans LS3 - a yeast of biotechnological interest.</title>
        <authorList>
            <person name="Kunze G."/>
            <person name="Gaillardin C."/>
            <person name="Czernicka M."/>
            <person name="Durrens P."/>
            <person name="Martin T."/>
            <person name="Boer E."/>
            <person name="Gabaldon T."/>
            <person name="Cruz J."/>
            <person name="Talla E."/>
            <person name="Marck C."/>
            <person name="Goffeau A."/>
            <person name="Barbe V."/>
            <person name="Baret P."/>
            <person name="Baronian K."/>
            <person name="Beier S."/>
            <person name="Bleykasten C."/>
            <person name="Bode R."/>
            <person name="Casaregola S."/>
            <person name="Despons L."/>
            <person name="Fairhead C."/>
            <person name="Giersberg M."/>
            <person name="Gierski P."/>
            <person name="Hahnel U."/>
            <person name="Hartmann A."/>
            <person name="Jankowska D."/>
            <person name="Jubin C."/>
            <person name="Jung P."/>
            <person name="Lafontaine I."/>
            <person name="Leh-Louis V."/>
            <person name="Lemaire M."/>
            <person name="Marcet-Houben M."/>
            <person name="Mascher M."/>
            <person name="Morel G."/>
            <person name="Richard G.-F."/>
            <person name="Riechen J."/>
            <person name="Sacerdot C."/>
            <person name="Sarkar A."/>
            <person name="Savel G."/>
            <person name="Schacherer J."/>
            <person name="Sherman D."/>
            <person name="Straub M.-L."/>
            <person name="Stein N."/>
            <person name="Thierry A."/>
            <person name="Trautwein-Schult A."/>
            <person name="Westhof E."/>
            <person name="Worch S."/>
            <person name="Dujon B."/>
            <person name="Souciet J.-L."/>
            <person name="Wincker P."/>
            <person name="Scholz U."/>
            <person name="Neuveglise N."/>
        </authorList>
    </citation>
    <scope>NUCLEOTIDE SEQUENCE</scope>
    <source>
        <strain evidence="2">LS3</strain>
    </source>
</reference>
<name>A0A060TAY1_BLAAD</name>
<keyword evidence="1" id="KW-1133">Transmembrane helix</keyword>
<evidence type="ECO:0000313" key="2">
    <source>
        <dbReference type="EMBL" id="CDP38113.1"/>
    </source>
</evidence>
<feature type="transmembrane region" description="Helical" evidence="1">
    <location>
        <begin position="167"/>
        <end position="189"/>
    </location>
</feature>
<keyword evidence="1" id="KW-0812">Transmembrane</keyword>
<keyword evidence="1" id="KW-0472">Membrane</keyword>
<organism evidence="2">
    <name type="scientific">Blastobotrys adeninivorans</name>
    <name type="common">Yeast</name>
    <name type="synonym">Arxula adeninivorans</name>
    <dbReference type="NCBI Taxonomy" id="409370"/>
    <lineage>
        <taxon>Eukaryota</taxon>
        <taxon>Fungi</taxon>
        <taxon>Dikarya</taxon>
        <taxon>Ascomycota</taxon>
        <taxon>Saccharomycotina</taxon>
        <taxon>Dipodascomycetes</taxon>
        <taxon>Dipodascales</taxon>
        <taxon>Trichomonascaceae</taxon>
        <taxon>Blastobotrys</taxon>
    </lineage>
</organism>
<dbReference type="AlphaFoldDB" id="A0A060TAY1"/>
<dbReference type="PANTHER" id="PTHR28092:SF1">
    <property type="entry name" value="FACTOR-INDUCED GENE 1 PROTEIN"/>
    <property type="match status" value="1"/>
</dbReference>
<feature type="transmembrane region" description="Helical" evidence="1">
    <location>
        <begin position="219"/>
        <end position="238"/>
    </location>
</feature>
<dbReference type="EMBL" id="HG937694">
    <property type="protein sequence ID" value="CDP38113.1"/>
    <property type="molecule type" value="Genomic_DNA"/>
</dbReference>
<protein>
    <submittedName>
        <fullName evidence="2">ARAD1D27258p</fullName>
    </submittedName>
</protein>
<sequence>MLGLGLVKKAPRTLATVLLFIAGTLLVFLLLGCIDNAPAFSDVYVIEFQFNPHSGLYDSVTSSYTSHNQSIADMKLRSGYLNVCGTSKVTGTICTPKANMTALSEFTSLNLYNGNETLASVDPVELASAFSKGVINPFLLCISLACTALAVVASVTPVSPVSPKGAILSTVVLGLTCASWLFWTIGAIWQQVAAISASTMVNEATMTILKGTPGGRATGMTWTVFAFHTLAIIIILAVRRRENLERVRGAMAKEDA</sequence>
<reference evidence="2" key="1">
    <citation type="submission" date="2014-02" db="EMBL/GenBank/DDBJ databases">
        <authorList>
            <person name="Genoscope - CEA"/>
        </authorList>
    </citation>
    <scope>NUCLEOTIDE SEQUENCE</scope>
    <source>
        <strain evidence="2">LS3</strain>
    </source>
</reference>
<dbReference type="GO" id="GO:0043332">
    <property type="term" value="C:mating projection tip"/>
    <property type="evidence" value="ECO:0007669"/>
    <property type="project" value="TreeGrafter"/>
</dbReference>
<feature type="transmembrane region" description="Helical" evidence="1">
    <location>
        <begin position="134"/>
        <end position="155"/>
    </location>
</feature>
<accession>A0A060TAY1</accession>
<dbReference type="GO" id="GO:0016020">
    <property type="term" value="C:membrane"/>
    <property type="evidence" value="ECO:0007669"/>
    <property type="project" value="InterPro"/>
</dbReference>
<gene>
    <name evidence="2" type="ORF">GNLVRS02_ARAD1D27258g</name>
</gene>
<dbReference type="PhylomeDB" id="A0A060TAY1"/>
<dbReference type="InterPro" id="IPR033481">
    <property type="entry name" value="Dni1/Fig1"/>
</dbReference>
<dbReference type="PANTHER" id="PTHR28092">
    <property type="entry name" value="FACTOR-INDUCED GENE 1 PROTEIN"/>
    <property type="match status" value="1"/>
</dbReference>
<proteinExistence type="predicted"/>
<dbReference type="Pfam" id="PF12351">
    <property type="entry name" value="Fig1"/>
    <property type="match status" value="1"/>
</dbReference>
<evidence type="ECO:0000256" key="1">
    <source>
        <dbReference type="SAM" id="Phobius"/>
    </source>
</evidence>